<evidence type="ECO:0000313" key="2">
    <source>
        <dbReference type="EMBL" id="KAF7809319.1"/>
    </source>
</evidence>
<feature type="region of interest" description="Disordered" evidence="1">
    <location>
        <begin position="1"/>
        <end position="28"/>
    </location>
</feature>
<sequence length="132" mass="15043">MSLEKASKHTSGLRRPVINKQTNHSPETVSYTYEVQGEPNDGITSEQEPFLSGVRPELMPKHATMIMDGNDRCAKIWGIKVRPKVSFVHRHEFQPEAWKKRLYLRRGSVFRLARTSSPRVTFGGRSVVVVIP</sequence>
<proteinExistence type="predicted"/>
<comment type="caution">
    <text evidence="2">The sequence shown here is derived from an EMBL/GenBank/DDBJ whole genome shotgun (WGS) entry which is preliminary data.</text>
</comment>
<feature type="compositionally biased region" description="Polar residues" evidence="1">
    <location>
        <begin position="19"/>
        <end position="28"/>
    </location>
</feature>
<reference evidence="2" key="1">
    <citation type="submission" date="2020-09" db="EMBL/GenBank/DDBJ databases">
        <title>Genome-Enabled Discovery of Anthraquinone Biosynthesis in Senna tora.</title>
        <authorList>
            <person name="Kang S.-H."/>
            <person name="Pandey R.P."/>
            <person name="Lee C.-M."/>
            <person name="Sim J.-S."/>
            <person name="Jeong J.-T."/>
            <person name="Choi B.-S."/>
            <person name="Jung M."/>
            <person name="Ginzburg D."/>
            <person name="Zhao K."/>
            <person name="Won S.Y."/>
            <person name="Oh T.-J."/>
            <person name="Yu Y."/>
            <person name="Kim N.-H."/>
            <person name="Lee O.R."/>
            <person name="Lee T.-H."/>
            <person name="Bashyal P."/>
            <person name="Kim T.-S."/>
            <person name="Lee W.-H."/>
            <person name="Kawkins C."/>
            <person name="Kim C.-K."/>
            <person name="Kim J.S."/>
            <person name="Ahn B.O."/>
            <person name="Rhee S.Y."/>
            <person name="Sohng J.K."/>
        </authorList>
    </citation>
    <scope>NUCLEOTIDE SEQUENCE</scope>
    <source>
        <tissue evidence="2">Leaf</tissue>
    </source>
</reference>
<accession>A0A834SST8</accession>
<name>A0A834SST8_9FABA</name>
<evidence type="ECO:0000256" key="1">
    <source>
        <dbReference type="SAM" id="MobiDB-lite"/>
    </source>
</evidence>
<evidence type="ECO:0000313" key="3">
    <source>
        <dbReference type="Proteomes" id="UP000634136"/>
    </source>
</evidence>
<gene>
    <name evidence="2" type="ORF">G2W53_036062</name>
</gene>
<dbReference type="Proteomes" id="UP000634136">
    <property type="component" value="Unassembled WGS sequence"/>
</dbReference>
<organism evidence="2 3">
    <name type="scientific">Senna tora</name>
    <dbReference type="NCBI Taxonomy" id="362788"/>
    <lineage>
        <taxon>Eukaryota</taxon>
        <taxon>Viridiplantae</taxon>
        <taxon>Streptophyta</taxon>
        <taxon>Embryophyta</taxon>
        <taxon>Tracheophyta</taxon>
        <taxon>Spermatophyta</taxon>
        <taxon>Magnoliopsida</taxon>
        <taxon>eudicotyledons</taxon>
        <taxon>Gunneridae</taxon>
        <taxon>Pentapetalae</taxon>
        <taxon>rosids</taxon>
        <taxon>fabids</taxon>
        <taxon>Fabales</taxon>
        <taxon>Fabaceae</taxon>
        <taxon>Caesalpinioideae</taxon>
        <taxon>Cassia clade</taxon>
        <taxon>Senna</taxon>
    </lineage>
</organism>
<protein>
    <submittedName>
        <fullName evidence="2">Uncharacterized protein</fullName>
    </submittedName>
</protein>
<dbReference type="EMBL" id="JAAIUW010000011">
    <property type="protein sequence ID" value="KAF7809319.1"/>
    <property type="molecule type" value="Genomic_DNA"/>
</dbReference>
<keyword evidence="3" id="KW-1185">Reference proteome</keyword>
<dbReference type="AlphaFoldDB" id="A0A834SST8"/>